<dbReference type="EMBL" id="JASCZI010090824">
    <property type="protein sequence ID" value="MED6146893.1"/>
    <property type="molecule type" value="Genomic_DNA"/>
</dbReference>
<proteinExistence type="predicted"/>
<organism evidence="1 2">
    <name type="scientific">Stylosanthes scabra</name>
    <dbReference type="NCBI Taxonomy" id="79078"/>
    <lineage>
        <taxon>Eukaryota</taxon>
        <taxon>Viridiplantae</taxon>
        <taxon>Streptophyta</taxon>
        <taxon>Embryophyta</taxon>
        <taxon>Tracheophyta</taxon>
        <taxon>Spermatophyta</taxon>
        <taxon>Magnoliopsida</taxon>
        <taxon>eudicotyledons</taxon>
        <taxon>Gunneridae</taxon>
        <taxon>Pentapetalae</taxon>
        <taxon>rosids</taxon>
        <taxon>fabids</taxon>
        <taxon>Fabales</taxon>
        <taxon>Fabaceae</taxon>
        <taxon>Papilionoideae</taxon>
        <taxon>50 kb inversion clade</taxon>
        <taxon>dalbergioids sensu lato</taxon>
        <taxon>Dalbergieae</taxon>
        <taxon>Pterocarpus clade</taxon>
        <taxon>Stylosanthes</taxon>
    </lineage>
</organism>
<dbReference type="Proteomes" id="UP001341840">
    <property type="component" value="Unassembled WGS sequence"/>
</dbReference>
<comment type="caution">
    <text evidence="1">The sequence shown here is derived from an EMBL/GenBank/DDBJ whole genome shotgun (WGS) entry which is preliminary data.</text>
</comment>
<sequence length="112" mass="12939">MEYAVRSNRAETRTVNLIDGTGLALLDIYLREYENIEMITKIFRTRKRTPTLKIWPETDQTERKRVEKERAAWRCGGGYYLPSTSGGHNFHIRAPIDAPFAATRSLSLPLRI</sequence>
<keyword evidence="2" id="KW-1185">Reference proteome</keyword>
<accession>A0ABU6TG84</accession>
<reference evidence="1 2" key="1">
    <citation type="journal article" date="2023" name="Plants (Basel)">
        <title>Bridging the Gap: Combining Genomics and Transcriptomics Approaches to Understand Stylosanthes scabra, an Orphan Legume from the Brazilian Caatinga.</title>
        <authorList>
            <person name="Ferreira-Neto J.R.C."/>
            <person name="da Silva M.D."/>
            <person name="Binneck E."/>
            <person name="de Melo N.F."/>
            <person name="da Silva R.H."/>
            <person name="de Melo A.L.T.M."/>
            <person name="Pandolfi V."/>
            <person name="Bustamante F.O."/>
            <person name="Brasileiro-Vidal A.C."/>
            <person name="Benko-Iseppon A.M."/>
        </authorList>
    </citation>
    <scope>NUCLEOTIDE SEQUENCE [LARGE SCALE GENOMIC DNA]</scope>
    <source>
        <tissue evidence="1">Leaves</tissue>
    </source>
</reference>
<gene>
    <name evidence="1" type="ORF">PIB30_038942</name>
</gene>
<evidence type="ECO:0000313" key="2">
    <source>
        <dbReference type="Proteomes" id="UP001341840"/>
    </source>
</evidence>
<evidence type="ECO:0000313" key="1">
    <source>
        <dbReference type="EMBL" id="MED6146893.1"/>
    </source>
</evidence>
<name>A0ABU6TG84_9FABA</name>
<protein>
    <submittedName>
        <fullName evidence="1">Uncharacterized protein</fullName>
    </submittedName>
</protein>